<accession>A0A8J2YFH2</accession>
<feature type="transmembrane region" description="Helical" evidence="6">
    <location>
        <begin position="29"/>
        <end position="54"/>
    </location>
</feature>
<feature type="transmembrane region" description="Helical" evidence="6">
    <location>
        <begin position="113"/>
        <end position="137"/>
    </location>
</feature>
<evidence type="ECO:0000256" key="6">
    <source>
        <dbReference type="SAM" id="Phobius"/>
    </source>
</evidence>
<dbReference type="Proteomes" id="UP000602745">
    <property type="component" value="Unassembled WGS sequence"/>
</dbReference>
<keyword evidence="4 6" id="KW-1133">Transmembrane helix</keyword>
<evidence type="ECO:0000313" key="7">
    <source>
        <dbReference type="EMBL" id="GGE29790.1"/>
    </source>
</evidence>
<keyword evidence="3 6" id="KW-0812">Transmembrane</keyword>
<feature type="transmembrane region" description="Helical" evidence="6">
    <location>
        <begin position="416"/>
        <end position="434"/>
    </location>
</feature>
<evidence type="ECO:0000256" key="1">
    <source>
        <dbReference type="ARBA" id="ARBA00004651"/>
    </source>
</evidence>
<feature type="transmembrane region" description="Helical" evidence="6">
    <location>
        <begin position="244"/>
        <end position="273"/>
    </location>
</feature>
<evidence type="ECO:0000256" key="5">
    <source>
        <dbReference type="ARBA" id="ARBA00023136"/>
    </source>
</evidence>
<evidence type="ECO:0000256" key="3">
    <source>
        <dbReference type="ARBA" id="ARBA00022692"/>
    </source>
</evidence>
<keyword evidence="2" id="KW-1003">Cell membrane</keyword>
<evidence type="ECO:0000313" key="8">
    <source>
        <dbReference type="Proteomes" id="UP000602745"/>
    </source>
</evidence>
<proteinExistence type="predicted"/>
<dbReference type="InterPro" id="IPR050833">
    <property type="entry name" value="Poly_Biosynth_Transport"/>
</dbReference>
<feature type="transmembrane region" description="Helical" evidence="6">
    <location>
        <begin position="173"/>
        <end position="196"/>
    </location>
</feature>
<dbReference type="Pfam" id="PF01943">
    <property type="entry name" value="Polysacc_synt"/>
    <property type="match status" value="1"/>
</dbReference>
<sequence length="462" mass="49358">MPKFPSISSRQDLKALAARLMRQDEGRRAWLTAGMAFMVRVTSAAMLLVTQILLARWMGSHEFGVYIFAWTIIVMVGDLMPLGFVMTAQRVIPEARHHGEAAALRGFLLSSRLFTFAAATAAMLVLIALAHLAAPWLSNIDPRVITIAAFALPAYAVVNVMDGIARSFDRVNLGLVPPLIGRPIMLVLLVGGAHLMGFTTDAVTGVTAAVIATWALASIQLVLLGRHLRAAVGPGPRDYRFRSWLSVSLQIFASICCVSLFTYADIIVLNIYAEPADVAIYYAALKVVGITSFIGFAIAAVMGHRFVERQVAGDRAGLEQLLAQAVKATFWSTAALMAVILLLGRFILALFGPDFTAGYSLLPILALAFLCRASVGPAERVLTMLGEQRAVARVYAAAFVANLGASLMLIPLYGLTGAAFAVTIGTGVEALMLYRTVRRRLGLHAFIVGGAGVAKPGYGAIP</sequence>
<name>A0A8J2YFH2_9RHOB</name>
<comment type="subcellular location">
    <subcellularLocation>
        <location evidence="1">Cell membrane</location>
        <topology evidence="1">Multi-pass membrane protein</topology>
    </subcellularLocation>
</comment>
<comment type="caution">
    <text evidence="7">The sequence shown here is derived from an EMBL/GenBank/DDBJ whole genome shotgun (WGS) entry which is preliminary data.</text>
</comment>
<evidence type="ECO:0000256" key="4">
    <source>
        <dbReference type="ARBA" id="ARBA00022989"/>
    </source>
</evidence>
<feature type="transmembrane region" description="Helical" evidence="6">
    <location>
        <begin position="202"/>
        <end position="224"/>
    </location>
</feature>
<keyword evidence="5 6" id="KW-0472">Membrane</keyword>
<feature type="transmembrane region" description="Helical" evidence="6">
    <location>
        <begin position="390"/>
        <end position="410"/>
    </location>
</feature>
<protein>
    <submittedName>
        <fullName evidence="7">Flippase</fullName>
    </submittedName>
</protein>
<dbReference type="PANTHER" id="PTHR30250:SF11">
    <property type="entry name" value="O-ANTIGEN TRANSPORTER-RELATED"/>
    <property type="match status" value="1"/>
</dbReference>
<dbReference type="RefSeq" id="WP_188408006.1">
    <property type="nucleotide sequence ID" value="NZ_BMCP01000001.1"/>
</dbReference>
<reference evidence="7" key="2">
    <citation type="submission" date="2020-09" db="EMBL/GenBank/DDBJ databases">
        <authorList>
            <person name="Sun Q."/>
            <person name="Sedlacek I."/>
        </authorList>
    </citation>
    <scope>NUCLEOTIDE SEQUENCE</scope>
    <source>
        <strain evidence="7">CCM 7684</strain>
    </source>
</reference>
<feature type="transmembrane region" description="Helical" evidence="6">
    <location>
        <begin position="143"/>
        <end position="161"/>
    </location>
</feature>
<feature type="transmembrane region" description="Helical" evidence="6">
    <location>
        <begin position="66"/>
        <end position="92"/>
    </location>
</feature>
<feature type="transmembrane region" description="Helical" evidence="6">
    <location>
        <begin position="357"/>
        <end position="378"/>
    </location>
</feature>
<feature type="transmembrane region" description="Helical" evidence="6">
    <location>
        <begin position="328"/>
        <end position="351"/>
    </location>
</feature>
<gene>
    <name evidence="7" type="ORF">GCM10007276_03770</name>
</gene>
<keyword evidence="8" id="KW-1185">Reference proteome</keyword>
<dbReference type="PANTHER" id="PTHR30250">
    <property type="entry name" value="PST FAMILY PREDICTED COLANIC ACID TRANSPORTER"/>
    <property type="match status" value="1"/>
</dbReference>
<dbReference type="InterPro" id="IPR002797">
    <property type="entry name" value="Polysacc_synth"/>
</dbReference>
<feature type="transmembrane region" description="Helical" evidence="6">
    <location>
        <begin position="279"/>
        <end position="307"/>
    </location>
</feature>
<evidence type="ECO:0000256" key="2">
    <source>
        <dbReference type="ARBA" id="ARBA00022475"/>
    </source>
</evidence>
<reference evidence="7" key="1">
    <citation type="journal article" date="2014" name="Int. J. Syst. Evol. Microbiol.">
        <title>Complete genome sequence of Corynebacterium casei LMG S-19264T (=DSM 44701T), isolated from a smear-ripened cheese.</title>
        <authorList>
            <consortium name="US DOE Joint Genome Institute (JGI-PGF)"/>
            <person name="Walter F."/>
            <person name="Albersmeier A."/>
            <person name="Kalinowski J."/>
            <person name="Ruckert C."/>
        </authorList>
    </citation>
    <scope>NUCLEOTIDE SEQUENCE</scope>
    <source>
        <strain evidence="7">CCM 7684</strain>
    </source>
</reference>
<dbReference type="EMBL" id="BMCP01000001">
    <property type="protein sequence ID" value="GGE29790.1"/>
    <property type="molecule type" value="Genomic_DNA"/>
</dbReference>
<dbReference type="AlphaFoldDB" id="A0A8J2YFH2"/>
<organism evidence="7 8">
    <name type="scientific">Agaricicola taiwanensis</name>
    <dbReference type="NCBI Taxonomy" id="591372"/>
    <lineage>
        <taxon>Bacteria</taxon>
        <taxon>Pseudomonadati</taxon>
        <taxon>Pseudomonadota</taxon>
        <taxon>Alphaproteobacteria</taxon>
        <taxon>Rhodobacterales</taxon>
        <taxon>Paracoccaceae</taxon>
        <taxon>Agaricicola</taxon>
    </lineage>
</organism>
<dbReference type="GO" id="GO:0005886">
    <property type="term" value="C:plasma membrane"/>
    <property type="evidence" value="ECO:0007669"/>
    <property type="project" value="UniProtKB-SubCell"/>
</dbReference>